<accession>K2SJ57</accession>
<reference evidence="2 3" key="1">
    <citation type="journal article" date="2012" name="BMC Genomics">
        <title>Tools to kill: Genome of one of the most destructive plant pathogenic fungi Macrophomina phaseolina.</title>
        <authorList>
            <person name="Islam M.S."/>
            <person name="Haque M.S."/>
            <person name="Islam M.M."/>
            <person name="Emdad E.M."/>
            <person name="Halim A."/>
            <person name="Hossen Q.M.M."/>
            <person name="Hossain M.Z."/>
            <person name="Ahmed B."/>
            <person name="Rahim S."/>
            <person name="Rahman M.S."/>
            <person name="Alam M.M."/>
            <person name="Hou S."/>
            <person name="Wan X."/>
            <person name="Saito J.A."/>
            <person name="Alam M."/>
        </authorList>
    </citation>
    <scope>NUCLEOTIDE SEQUENCE [LARGE SCALE GENOMIC DNA]</scope>
    <source>
        <strain evidence="2 3">MS6</strain>
    </source>
</reference>
<comment type="caution">
    <text evidence="2">The sequence shown here is derived from an EMBL/GenBank/DDBJ whole genome shotgun (WGS) entry which is preliminary data.</text>
</comment>
<dbReference type="HOGENOM" id="CLU_1669696_0_0_1"/>
<organism evidence="2 3">
    <name type="scientific">Macrophomina phaseolina (strain MS6)</name>
    <name type="common">Charcoal rot fungus</name>
    <dbReference type="NCBI Taxonomy" id="1126212"/>
    <lineage>
        <taxon>Eukaryota</taxon>
        <taxon>Fungi</taxon>
        <taxon>Dikarya</taxon>
        <taxon>Ascomycota</taxon>
        <taxon>Pezizomycotina</taxon>
        <taxon>Dothideomycetes</taxon>
        <taxon>Dothideomycetes incertae sedis</taxon>
        <taxon>Botryosphaeriales</taxon>
        <taxon>Botryosphaeriaceae</taxon>
        <taxon>Macrophomina</taxon>
    </lineage>
</organism>
<feature type="region of interest" description="Disordered" evidence="1">
    <location>
        <begin position="1"/>
        <end position="43"/>
    </location>
</feature>
<dbReference type="Proteomes" id="UP000007129">
    <property type="component" value="Unassembled WGS sequence"/>
</dbReference>
<evidence type="ECO:0000256" key="1">
    <source>
        <dbReference type="SAM" id="MobiDB-lite"/>
    </source>
</evidence>
<gene>
    <name evidence="2" type="ORF">MPH_00199</name>
</gene>
<dbReference type="VEuPathDB" id="FungiDB:MPH_00199"/>
<dbReference type="InParanoid" id="K2SJ57"/>
<evidence type="ECO:0000313" key="2">
    <source>
        <dbReference type="EMBL" id="EKG22464.1"/>
    </source>
</evidence>
<evidence type="ECO:0000313" key="3">
    <source>
        <dbReference type="Proteomes" id="UP000007129"/>
    </source>
</evidence>
<dbReference type="EMBL" id="AHHD01000008">
    <property type="protein sequence ID" value="EKG22464.1"/>
    <property type="molecule type" value="Genomic_DNA"/>
</dbReference>
<sequence length="158" mass="17967">MVRAHSPRSINNARRSIVGRNVSGDGGQLMLKKKTGHASDAGRLDSSGTPLVWSCAVPKSSRTRLARACRPHRINRPKDFHLRAPDAVRTQHLNFFQHTPHLHHSYLNNYTTVRSPLSNRLLLEMSLIDNPVQSIKVSWHRLDMSCKRGLDRLRSYSD</sequence>
<protein>
    <submittedName>
        <fullName evidence="2">Uncharacterized protein</fullName>
    </submittedName>
</protein>
<proteinExistence type="predicted"/>
<dbReference type="AlphaFoldDB" id="K2SJ57"/>
<name>K2SJ57_MACPH</name>